<feature type="signal peptide" evidence="1">
    <location>
        <begin position="1"/>
        <end position="17"/>
    </location>
</feature>
<protein>
    <submittedName>
        <fullName evidence="2">Uncharacterized protein</fullName>
    </submittedName>
</protein>
<evidence type="ECO:0000313" key="3">
    <source>
        <dbReference type="Proteomes" id="UP000800093"/>
    </source>
</evidence>
<comment type="caution">
    <text evidence="2">The sequence shown here is derived from an EMBL/GenBank/DDBJ whole genome shotgun (WGS) entry which is preliminary data.</text>
</comment>
<feature type="chain" id="PRO_5040349503" evidence="1">
    <location>
        <begin position="18"/>
        <end position="196"/>
    </location>
</feature>
<keyword evidence="3" id="KW-1185">Reference proteome</keyword>
<dbReference type="EMBL" id="ML986607">
    <property type="protein sequence ID" value="KAF2265429.1"/>
    <property type="molecule type" value="Genomic_DNA"/>
</dbReference>
<evidence type="ECO:0000313" key="2">
    <source>
        <dbReference type="EMBL" id="KAF2265429.1"/>
    </source>
</evidence>
<dbReference type="AlphaFoldDB" id="A0A9P4KG05"/>
<accession>A0A9P4KG05</accession>
<reference evidence="3" key="1">
    <citation type="journal article" date="2020" name="Stud. Mycol.">
        <title>101 Dothideomycetes genomes: A test case for predicting lifestyles and emergence of pathogens.</title>
        <authorList>
            <person name="Haridas S."/>
            <person name="Albert R."/>
            <person name="Binder M."/>
            <person name="Bloem J."/>
            <person name="LaButti K."/>
            <person name="Salamov A."/>
            <person name="Andreopoulos B."/>
            <person name="Baker S."/>
            <person name="Barry K."/>
            <person name="Bills G."/>
            <person name="Bluhm B."/>
            <person name="Cannon C."/>
            <person name="Castanera R."/>
            <person name="Culley D."/>
            <person name="Daum C."/>
            <person name="Ezra D."/>
            <person name="Gonzalez J."/>
            <person name="Henrissat B."/>
            <person name="Kuo A."/>
            <person name="Liang C."/>
            <person name="Lipzen A."/>
            <person name="Lutzoni F."/>
            <person name="Magnuson J."/>
            <person name="Mondo S."/>
            <person name="Nolan M."/>
            <person name="Ohm R."/>
            <person name="Pangilinan J."/>
            <person name="Park H.-J."/>
            <person name="Ramirez L."/>
            <person name="Alfaro M."/>
            <person name="Sun H."/>
            <person name="Tritt A."/>
            <person name="Yoshinaga Y."/>
            <person name="Zwiers L.-H."/>
            <person name="Turgeon B."/>
            <person name="Goodwin S."/>
            <person name="Spatafora J."/>
            <person name="Crous P."/>
            <person name="Grigoriev I."/>
        </authorList>
    </citation>
    <scope>NUCLEOTIDE SEQUENCE [LARGE SCALE GENOMIC DNA]</scope>
    <source>
        <strain evidence="3">CBS 304.66</strain>
    </source>
</reference>
<evidence type="ECO:0000256" key="1">
    <source>
        <dbReference type="SAM" id="SignalP"/>
    </source>
</evidence>
<dbReference type="Proteomes" id="UP000800093">
    <property type="component" value="Unassembled WGS sequence"/>
</dbReference>
<gene>
    <name evidence="2" type="ORF">CC78DRAFT_567647</name>
</gene>
<keyword evidence="1" id="KW-0732">Signal</keyword>
<sequence length="196" mass="20502">MHYAAAIAVLLASGTNAGAFGYKKGPHFPGTGISPPLATGGFFDGCKPLVEQGHGIVCAPHNFPTASAAAPAMPTGTGYQSPPFMPVGTEGTPAPTGVPQLPNSFMNPKERRAHGHHHNDDFPYPTGAGEGRPACYVDMPGRFEDVPSEMQAADTDGHPVRIMARPPIKYQCWTEGAVAATWEYAGANHWPAAPTA</sequence>
<name>A0A9P4KG05_9PLEO</name>
<proteinExistence type="predicted"/>
<organism evidence="2 3">
    <name type="scientific">Lojkania enalia</name>
    <dbReference type="NCBI Taxonomy" id="147567"/>
    <lineage>
        <taxon>Eukaryota</taxon>
        <taxon>Fungi</taxon>
        <taxon>Dikarya</taxon>
        <taxon>Ascomycota</taxon>
        <taxon>Pezizomycotina</taxon>
        <taxon>Dothideomycetes</taxon>
        <taxon>Pleosporomycetidae</taxon>
        <taxon>Pleosporales</taxon>
        <taxon>Pleosporales incertae sedis</taxon>
        <taxon>Lojkania</taxon>
    </lineage>
</organism>